<dbReference type="GO" id="GO:0000981">
    <property type="term" value="F:DNA-binding transcription factor activity, RNA polymerase II-specific"/>
    <property type="evidence" value="ECO:0007669"/>
    <property type="project" value="InterPro"/>
</dbReference>
<feature type="region of interest" description="Disordered" evidence="3">
    <location>
        <begin position="139"/>
        <end position="186"/>
    </location>
</feature>
<feature type="compositionally biased region" description="Acidic residues" evidence="3">
    <location>
        <begin position="150"/>
        <end position="160"/>
    </location>
</feature>
<keyword evidence="6" id="KW-1185">Reference proteome</keyword>
<evidence type="ECO:0000256" key="1">
    <source>
        <dbReference type="ARBA" id="ARBA00004123"/>
    </source>
</evidence>
<evidence type="ECO:0000259" key="4">
    <source>
        <dbReference type="PROSITE" id="PS50048"/>
    </source>
</evidence>
<feature type="domain" description="Zn(2)-C6 fungal-type" evidence="4">
    <location>
        <begin position="32"/>
        <end position="62"/>
    </location>
</feature>
<evidence type="ECO:0000256" key="2">
    <source>
        <dbReference type="ARBA" id="ARBA00023242"/>
    </source>
</evidence>
<evidence type="ECO:0000313" key="6">
    <source>
        <dbReference type="Proteomes" id="UP000236544"/>
    </source>
</evidence>
<evidence type="ECO:0000313" key="5">
    <source>
        <dbReference type="EMBL" id="CUS23071.1"/>
    </source>
</evidence>
<dbReference type="Gene3D" id="4.10.240.10">
    <property type="entry name" value="Zn(2)-C6 fungal-type DNA-binding domain"/>
    <property type="match status" value="1"/>
</dbReference>
<keyword evidence="2" id="KW-0539">Nucleus</keyword>
<dbReference type="Pfam" id="PF11951">
    <property type="entry name" value="Fungal_trans_2"/>
    <property type="match status" value="1"/>
</dbReference>
<dbReference type="SMART" id="SM00066">
    <property type="entry name" value="GAL4"/>
    <property type="match status" value="1"/>
</dbReference>
<dbReference type="OrthoDB" id="3598904at2759"/>
<dbReference type="GO" id="GO:0005634">
    <property type="term" value="C:nucleus"/>
    <property type="evidence" value="ECO:0007669"/>
    <property type="project" value="UniProtKB-SubCell"/>
</dbReference>
<dbReference type="AlphaFoldDB" id="A0A0P1KSU2"/>
<sequence length="701" mass="79501">MTTTTATKSPDSPTKQDPGPSLRPKRNRSRAGCFTCRLRRKKCDEVHPKCGTCTKHVLKCIWPRKGQGRLTKEMREKMKREVDLYDESSLLVPITSPQTVDGSNSRRGSRSQAQRFVNYAIDHASKALVLHSTDLPMNDASQLFNSQSSGEDEEDLEASETESHTEESETAQPVAMPPATPQDQSNALVATRLDREEWASFLDSPGNIPGTPQTGFFWEKLFDMNFTEPIVSPNFSIISPVCVSPLPDGDLAAAASIMSTAHIEDDLNAYGLDEEQTEKFYGKLMEKFVDWTSTSNQTKRTSVAKLMSQYQFTQQDLLLYYTCVYYFLPAVGPQQTLPQLTTTETFVPLLTQHPIVKDVFLCCGATFLAWCQPQKYSQLAERLYQSSKSKLQKELASDRIRGDETWAFACFQLLCLTNKLHNGEGISMVDRCVDNLAHSFNIIKRKYQTIKERGSTPTDRMLIESFMYNYTVSLLVARDLSKLPNPFSDMFANLTTLLKSPIFNDCDVEWMNNPVLGPSVDAFGMLAKVSFLSRMPLPLTAPHWADEAQRLLQECLYYTPPQLPEEVRNDERKYEVYRPGLLSGSIISKACYLLLSKIIRYEDFDVRNLEIQGVVKYSIQSLRDIEKGNPLLCILLWSLLIIGAFTVDPEDRLVIKEYLKSTSETIHSYGALKIDNLLELIWDRDDINLLFVRENISQVII</sequence>
<dbReference type="InterPro" id="IPR001138">
    <property type="entry name" value="Zn2Cys6_DnaBD"/>
</dbReference>
<organism evidence="5 6">
    <name type="scientific">Lachancea quebecensis</name>
    <dbReference type="NCBI Taxonomy" id="1654605"/>
    <lineage>
        <taxon>Eukaryota</taxon>
        <taxon>Fungi</taxon>
        <taxon>Dikarya</taxon>
        <taxon>Ascomycota</taxon>
        <taxon>Saccharomycotina</taxon>
        <taxon>Saccharomycetes</taxon>
        <taxon>Saccharomycetales</taxon>
        <taxon>Saccharomycetaceae</taxon>
        <taxon>Lachancea</taxon>
    </lineage>
</organism>
<evidence type="ECO:0000256" key="3">
    <source>
        <dbReference type="SAM" id="MobiDB-lite"/>
    </source>
</evidence>
<accession>A0A0P1KSU2</accession>
<dbReference type="InterPro" id="IPR021858">
    <property type="entry name" value="Fun_TF"/>
</dbReference>
<dbReference type="PROSITE" id="PS50048">
    <property type="entry name" value="ZN2_CY6_FUNGAL_2"/>
    <property type="match status" value="1"/>
</dbReference>
<feature type="region of interest" description="Disordered" evidence="3">
    <location>
        <begin position="1"/>
        <end position="28"/>
    </location>
</feature>
<comment type="subcellular location">
    <subcellularLocation>
        <location evidence="1">Nucleus</location>
    </subcellularLocation>
</comment>
<gene>
    <name evidence="5" type="ORF">LAQU0_S08e01486g</name>
</gene>
<dbReference type="PANTHER" id="PTHR37534:SF46">
    <property type="entry name" value="ZN(II)2CYS6 TRANSCRIPTION FACTOR (EUROFUNG)"/>
    <property type="match status" value="1"/>
</dbReference>
<dbReference type="GO" id="GO:0008270">
    <property type="term" value="F:zinc ion binding"/>
    <property type="evidence" value="ECO:0007669"/>
    <property type="project" value="InterPro"/>
</dbReference>
<dbReference type="Pfam" id="PF00172">
    <property type="entry name" value="Zn_clus"/>
    <property type="match status" value="1"/>
</dbReference>
<dbReference type="CDD" id="cd00067">
    <property type="entry name" value="GAL4"/>
    <property type="match status" value="1"/>
</dbReference>
<feature type="compositionally biased region" description="Polar residues" evidence="3">
    <location>
        <begin position="1"/>
        <end position="15"/>
    </location>
</feature>
<reference evidence="6" key="1">
    <citation type="submission" date="2015-10" db="EMBL/GenBank/DDBJ databases">
        <authorList>
            <person name="Devillers H."/>
        </authorList>
    </citation>
    <scope>NUCLEOTIDE SEQUENCE [LARGE SCALE GENOMIC DNA]</scope>
</reference>
<dbReference type="PROSITE" id="PS00463">
    <property type="entry name" value="ZN2_CY6_FUNGAL_1"/>
    <property type="match status" value="1"/>
</dbReference>
<protein>
    <submittedName>
        <fullName evidence="5">LAQU0S08e01486g1_1</fullName>
    </submittedName>
</protein>
<dbReference type="SUPFAM" id="SSF57701">
    <property type="entry name" value="Zn2/Cys6 DNA-binding domain"/>
    <property type="match status" value="1"/>
</dbReference>
<dbReference type="InterPro" id="IPR036864">
    <property type="entry name" value="Zn2-C6_fun-type_DNA-bd_sf"/>
</dbReference>
<dbReference type="Proteomes" id="UP000236544">
    <property type="component" value="Unassembled WGS sequence"/>
</dbReference>
<dbReference type="PANTHER" id="PTHR37534">
    <property type="entry name" value="TRANSCRIPTIONAL ACTIVATOR PROTEIN UGA3"/>
    <property type="match status" value="1"/>
</dbReference>
<name>A0A0P1KSU2_9SACH</name>
<dbReference type="EMBL" id="LN890539">
    <property type="protein sequence ID" value="CUS23071.1"/>
    <property type="molecule type" value="Genomic_DNA"/>
</dbReference>
<proteinExistence type="predicted"/>